<evidence type="ECO:0000313" key="6">
    <source>
        <dbReference type="EMBL" id="KAL2526066.1"/>
    </source>
</evidence>
<dbReference type="SUPFAM" id="SSF57756">
    <property type="entry name" value="Retrovirus zinc finger-like domains"/>
    <property type="match status" value="1"/>
</dbReference>
<proteinExistence type="predicted"/>
<dbReference type="Proteomes" id="UP001604336">
    <property type="component" value="Unassembled WGS sequence"/>
</dbReference>
<keyword evidence="6" id="KW-0167">Capsid protein</keyword>
<dbReference type="GO" id="GO:0008270">
    <property type="term" value="F:zinc ion binding"/>
    <property type="evidence" value="ECO:0007669"/>
    <property type="project" value="UniProtKB-KW"/>
</dbReference>
<feature type="coiled-coil region" evidence="3">
    <location>
        <begin position="3"/>
        <end position="37"/>
    </location>
</feature>
<reference evidence="7" key="1">
    <citation type="submission" date="2024-07" db="EMBL/GenBank/DDBJ databases">
        <title>Two chromosome-level genome assemblies of Korean endemic species Abeliophyllum distichum and Forsythia ovata (Oleaceae).</title>
        <authorList>
            <person name="Jang H."/>
        </authorList>
    </citation>
    <scope>NUCLEOTIDE SEQUENCE [LARGE SCALE GENOMIC DNA]</scope>
</reference>
<feature type="region of interest" description="Disordered" evidence="4">
    <location>
        <begin position="140"/>
        <end position="166"/>
    </location>
</feature>
<evidence type="ECO:0000259" key="5">
    <source>
        <dbReference type="PROSITE" id="PS50158"/>
    </source>
</evidence>
<evidence type="ECO:0000256" key="4">
    <source>
        <dbReference type="SAM" id="MobiDB-lite"/>
    </source>
</evidence>
<name>A0ABD1ULY3_9LAMI</name>
<dbReference type="SMART" id="SM00343">
    <property type="entry name" value="ZnF_C2HC"/>
    <property type="match status" value="1"/>
</dbReference>
<dbReference type="InterPro" id="IPR001988">
    <property type="entry name" value="Caulimo_coat"/>
</dbReference>
<evidence type="ECO:0000256" key="2">
    <source>
        <dbReference type="PROSITE-ProRule" id="PRU00047"/>
    </source>
</evidence>
<feature type="compositionally biased region" description="Basic and acidic residues" evidence="4">
    <location>
        <begin position="204"/>
        <end position="216"/>
    </location>
</feature>
<dbReference type="InterPro" id="IPR001878">
    <property type="entry name" value="Znf_CCHC"/>
</dbReference>
<evidence type="ECO:0000256" key="1">
    <source>
        <dbReference type="ARBA" id="ARBA00004340"/>
    </source>
</evidence>
<keyword evidence="2" id="KW-0863">Zinc-finger</keyword>
<dbReference type="AlphaFoldDB" id="A0ABD1ULY3"/>
<dbReference type="InterPro" id="IPR036875">
    <property type="entry name" value="Znf_CCHC_sf"/>
</dbReference>
<keyword evidence="2" id="KW-0862">Zinc</keyword>
<accession>A0ABD1ULY3</accession>
<dbReference type="EMBL" id="JBFOLK010000003">
    <property type="protein sequence ID" value="KAL2526066.1"/>
    <property type="molecule type" value="Genomic_DNA"/>
</dbReference>
<evidence type="ECO:0000313" key="7">
    <source>
        <dbReference type="Proteomes" id="UP001604336"/>
    </source>
</evidence>
<gene>
    <name evidence="6" type="ORF">Adt_11120</name>
</gene>
<feature type="region of interest" description="Disordered" evidence="4">
    <location>
        <begin position="179"/>
        <end position="231"/>
    </location>
</feature>
<keyword evidence="2" id="KW-0479">Metal-binding</keyword>
<comment type="subcellular location">
    <subcellularLocation>
        <location evidence="1">Host cell</location>
    </subcellularLocation>
</comment>
<keyword evidence="3" id="KW-0175">Coiled coil</keyword>
<sequence length="613" mass="70906">MSISDILKEISLLREEVKNLTALVQNLQQQNEKAMDQYSAVIIAGLQNKPSTSKPKKTVFGNFATRGKLLSKPQNSKQTFQLMISMNNFRKNLENIYETSQDLGLLNVLLAFEDSELDQVISIVRKIDIGNKDIIMTAKSVGDEPSDSRPLEIPEKSDSSSEDEEEIIVHERFNTSRGGIVFRDPKPEEPTPMEYETGPTRNPVGDEKRPVGDRTPRPLPTQEIDPDFLLHKPKKNPTDVKILDLDCVLSPEIVIEDWYNNIMIAMIINKEIIRNGVNSWSFVIASTRGNVKAFLRTFTDETKNAIFNETAGDIPKFIKRIVEQIYKQFTGQTYEVYRKTRSIISEVEAMTHLEKISICDMCYFEEFTCEFSKYYYIAGVEHYKANTEKFMRKLPYPYSDEVINLFNNAISWQEDSKDNLIVNLQIEGSLGLAITSARNLLAEKCKEAQLLKTSKVIVAKNPRLCCSNYLDRIPGQYGCMPKKKYRKTRRQKPRTKKYKFKKYKQPYKKKFFKRKKYFKKYSKPTGKSKKGEKTKDSVKKFCPQNKKNCRCWLCNESGHYENECPTKLGNEDRVRLLTTFERKGFYPVEDPSDTESLYYITTDSESDSEDSVY</sequence>
<keyword evidence="6" id="KW-0946">Virion</keyword>
<dbReference type="PRINTS" id="PR00221">
    <property type="entry name" value="CAULIMOCOAT"/>
</dbReference>
<feature type="domain" description="CCHC-type" evidence="5">
    <location>
        <begin position="550"/>
        <end position="565"/>
    </location>
</feature>
<organism evidence="6 7">
    <name type="scientific">Abeliophyllum distichum</name>
    <dbReference type="NCBI Taxonomy" id="126358"/>
    <lineage>
        <taxon>Eukaryota</taxon>
        <taxon>Viridiplantae</taxon>
        <taxon>Streptophyta</taxon>
        <taxon>Embryophyta</taxon>
        <taxon>Tracheophyta</taxon>
        <taxon>Spermatophyta</taxon>
        <taxon>Magnoliopsida</taxon>
        <taxon>eudicotyledons</taxon>
        <taxon>Gunneridae</taxon>
        <taxon>Pentapetalae</taxon>
        <taxon>asterids</taxon>
        <taxon>lamiids</taxon>
        <taxon>Lamiales</taxon>
        <taxon>Oleaceae</taxon>
        <taxon>Forsythieae</taxon>
        <taxon>Abeliophyllum</taxon>
    </lineage>
</organism>
<dbReference type="Pfam" id="PF22909">
    <property type="entry name" value="Caulimovir_coat_dom"/>
    <property type="match status" value="1"/>
</dbReference>
<feature type="compositionally biased region" description="Basic and acidic residues" evidence="4">
    <location>
        <begin position="146"/>
        <end position="159"/>
    </location>
</feature>
<dbReference type="PROSITE" id="PS50158">
    <property type="entry name" value="ZF_CCHC"/>
    <property type="match status" value="1"/>
</dbReference>
<keyword evidence="7" id="KW-1185">Reference proteome</keyword>
<comment type="caution">
    <text evidence="6">The sequence shown here is derived from an EMBL/GenBank/DDBJ whole genome shotgun (WGS) entry which is preliminary data.</text>
</comment>
<dbReference type="GO" id="GO:0043657">
    <property type="term" value="C:host cell"/>
    <property type="evidence" value="ECO:0007669"/>
    <property type="project" value="UniProtKB-SubCell"/>
</dbReference>
<evidence type="ECO:0000256" key="3">
    <source>
        <dbReference type="SAM" id="Coils"/>
    </source>
</evidence>
<protein>
    <submittedName>
        <fullName evidence="6">Coat protein</fullName>
    </submittedName>
</protein>